<dbReference type="HOGENOM" id="CLU_006586_10_5_1"/>
<dbReference type="InterPro" id="IPR019826">
    <property type="entry name" value="Carboxylesterase_B_AS"/>
</dbReference>
<evidence type="ECO:0000256" key="2">
    <source>
        <dbReference type="ARBA" id="ARBA00022801"/>
    </source>
</evidence>
<dbReference type="ESTHER" id="fusox-w9kz33">
    <property type="family name" value="Fungal_carboxylesterase_lipase"/>
</dbReference>
<sequence>MGRNPKLQLGEVGRICPEAFPHWFRISEEFAANFSAGTGATFNLTAAEIGAKQHFDSTALKPDPRITEDCLFLDVVTPKAAFDNAQKYGRNSSLGAPVVIWIHGGGYVGGCKNHLGGVNLPTIPTTLIKSSQVADKQGIVFVSINYRLGALGWLGGASIVRAGGVANAGLYDQQLAIKWVVDHISLFGGDPSRIKLLGESAGGEQFHTSPNHRFRRSAKCSSKKAIVQSPGYWPIFDPDLAESATKQFLAVLNVSSVEESRTLDSATVIKANQLQINRSPNRYFGYDPTVDSLFVPDLPHILLSKGAHTKNVKVMTSYTNNEGPLLAPSIINSSTGLEFLIRILYPGVSVKSIDYIAEKLYPQVYDGSYPYHTSLERSDLVFADCLIHLSNNALSKALENKTYAYRFSIPPSVHGQDVAYTFYNHGDREVDPRAAETIQGYIANFVRSGNPNGFNLPYFAMQGKNYSMNNVGVNGTQTFVDPARGLAVDYWASGKIWDDILY</sequence>
<proteinExistence type="inferred from homology"/>
<evidence type="ECO:0000256" key="1">
    <source>
        <dbReference type="ARBA" id="ARBA00005964"/>
    </source>
</evidence>
<evidence type="ECO:0000256" key="3">
    <source>
        <dbReference type="RuleBase" id="RU361235"/>
    </source>
</evidence>
<dbReference type="InterPro" id="IPR029058">
    <property type="entry name" value="AB_hydrolase_fold"/>
</dbReference>
<evidence type="ECO:0000259" key="4">
    <source>
        <dbReference type="Pfam" id="PF00135"/>
    </source>
</evidence>
<reference evidence="5" key="2">
    <citation type="submission" date="2012-06" db="EMBL/GenBank/DDBJ databases">
        <title>Annotation of the Genome Sequence of Fusarium oxysporum Fo47.</title>
        <authorList>
            <consortium name="The Broad Institute Genomics Platform"/>
            <person name="Ma L.-J."/>
            <person name="Corby-Kistler H."/>
            <person name="Broz K."/>
            <person name="Gale L.R."/>
            <person name="Jonkers W."/>
            <person name="O'Donnell K."/>
            <person name="Ploetz R."/>
            <person name="Steinberg C."/>
            <person name="Schwartz D.C."/>
            <person name="VanEtten H."/>
            <person name="Zhou S."/>
            <person name="Young S.K."/>
            <person name="Zeng Q."/>
            <person name="Gargeya S."/>
            <person name="Fitzgerald M."/>
            <person name="Abouelleil A."/>
            <person name="Alvarado L."/>
            <person name="Chapman S.B."/>
            <person name="Gainer-Dewar J."/>
            <person name="Goldberg J."/>
            <person name="Griggs A."/>
            <person name="Gujja S."/>
            <person name="Hansen M."/>
            <person name="Howarth C."/>
            <person name="Imamovic A."/>
            <person name="Ireland A."/>
            <person name="Larimer J."/>
            <person name="McCowan C."/>
            <person name="Murphy C."/>
            <person name="Pearson M."/>
            <person name="Poon T.W."/>
            <person name="Priest M."/>
            <person name="Roberts A."/>
            <person name="Saif S."/>
            <person name="Shea T."/>
            <person name="Sykes S."/>
            <person name="Wortman J."/>
            <person name="Nusbaum C."/>
            <person name="Birren B."/>
        </authorList>
    </citation>
    <scope>NUCLEOTIDE SEQUENCE</scope>
    <source>
        <strain evidence="5">Fo47</strain>
    </source>
</reference>
<dbReference type="Gene3D" id="3.40.50.1820">
    <property type="entry name" value="alpha/beta hydrolase"/>
    <property type="match status" value="1"/>
</dbReference>
<evidence type="ECO:0000313" key="5">
    <source>
        <dbReference type="EMBL" id="EWZ46328.1"/>
    </source>
</evidence>
<gene>
    <name evidence="5" type="ORF">FOZG_02479</name>
</gene>
<dbReference type="InterPro" id="IPR002018">
    <property type="entry name" value="CarbesteraseB"/>
</dbReference>
<feature type="domain" description="Carboxylesterase type B" evidence="4">
    <location>
        <begin position="58"/>
        <end position="470"/>
    </location>
</feature>
<dbReference type="InterPro" id="IPR019819">
    <property type="entry name" value="Carboxylesterase_B_CS"/>
</dbReference>
<dbReference type="Proteomes" id="UP000030766">
    <property type="component" value="Unassembled WGS sequence"/>
</dbReference>
<dbReference type="InterPro" id="IPR050309">
    <property type="entry name" value="Type-B_Carboxylest/Lipase"/>
</dbReference>
<organism evidence="5">
    <name type="scientific">Fusarium oxysporum Fo47</name>
    <dbReference type="NCBI Taxonomy" id="660027"/>
    <lineage>
        <taxon>Eukaryota</taxon>
        <taxon>Fungi</taxon>
        <taxon>Dikarya</taxon>
        <taxon>Ascomycota</taxon>
        <taxon>Pezizomycotina</taxon>
        <taxon>Sordariomycetes</taxon>
        <taxon>Hypocreomycetidae</taxon>
        <taxon>Hypocreales</taxon>
        <taxon>Nectriaceae</taxon>
        <taxon>Fusarium</taxon>
        <taxon>Fusarium oxysporum species complex</taxon>
    </lineage>
</organism>
<dbReference type="GO" id="GO:0016787">
    <property type="term" value="F:hydrolase activity"/>
    <property type="evidence" value="ECO:0007669"/>
    <property type="project" value="UniProtKB-KW"/>
</dbReference>
<dbReference type="AlphaFoldDB" id="W9KZ33"/>
<dbReference type="EC" id="3.1.1.-" evidence="3"/>
<dbReference type="Pfam" id="PF00135">
    <property type="entry name" value="COesterase"/>
    <property type="match status" value="1"/>
</dbReference>
<dbReference type="VEuPathDB" id="FungiDB:FOZG_02479"/>
<dbReference type="SUPFAM" id="SSF53474">
    <property type="entry name" value="alpha/beta-Hydrolases"/>
    <property type="match status" value="1"/>
</dbReference>
<keyword evidence="2 3" id="KW-0378">Hydrolase</keyword>
<dbReference type="PANTHER" id="PTHR11559">
    <property type="entry name" value="CARBOXYLESTERASE"/>
    <property type="match status" value="1"/>
</dbReference>
<comment type="similarity">
    <text evidence="1 3">Belongs to the type-B carboxylesterase/lipase family.</text>
</comment>
<dbReference type="EMBL" id="JH717897">
    <property type="protein sequence ID" value="EWZ46328.1"/>
    <property type="molecule type" value="Genomic_DNA"/>
</dbReference>
<accession>W9KZ33</accession>
<dbReference type="PROSITE" id="PS00122">
    <property type="entry name" value="CARBOXYLESTERASE_B_1"/>
    <property type="match status" value="1"/>
</dbReference>
<name>W9KZ33_FUSOX</name>
<protein>
    <recommendedName>
        <fullName evidence="3">Carboxylic ester hydrolase</fullName>
        <ecNumber evidence="3">3.1.1.-</ecNumber>
    </recommendedName>
</protein>
<dbReference type="PROSITE" id="PS00941">
    <property type="entry name" value="CARBOXYLESTERASE_B_2"/>
    <property type="match status" value="1"/>
</dbReference>
<reference evidence="5" key="1">
    <citation type="submission" date="2011-06" db="EMBL/GenBank/DDBJ databases">
        <title>The Genome Sequence of Fusarium oxysporum Fo47.</title>
        <authorList>
            <consortium name="The Broad Institute Genome Sequencing Platform"/>
            <person name="Ma L.-J."/>
            <person name="Gale L.R."/>
            <person name="Schwartz D.C."/>
            <person name="Zhou S."/>
            <person name="Corby-Kistler H."/>
            <person name="Young S.K."/>
            <person name="Zeng Q."/>
            <person name="Gargeya S."/>
            <person name="Fitzgerald M."/>
            <person name="Haas B."/>
            <person name="Abouelleil A."/>
            <person name="Alvarado L."/>
            <person name="Arachchi H.M."/>
            <person name="Berlin A."/>
            <person name="Brown A."/>
            <person name="Chapman S.B."/>
            <person name="Chen Z."/>
            <person name="Dunbar C."/>
            <person name="Freedman E."/>
            <person name="Gearin G."/>
            <person name="Gellesch M."/>
            <person name="Goldberg J."/>
            <person name="Griggs A."/>
            <person name="Gujja S."/>
            <person name="Heiman D."/>
            <person name="Howarth C."/>
            <person name="Larson L."/>
            <person name="Lui A."/>
            <person name="MacDonald P.J.P."/>
            <person name="Mehta T."/>
            <person name="Montmayeur A."/>
            <person name="Murphy C."/>
            <person name="Neiman D."/>
            <person name="Pearson M."/>
            <person name="Priest M."/>
            <person name="Roberts A."/>
            <person name="Saif S."/>
            <person name="Shea T."/>
            <person name="Shenoy N."/>
            <person name="Sisk P."/>
            <person name="Stolte C."/>
            <person name="Sykes S."/>
            <person name="Wortman J."/>
            <person name="Nusbaum C."/>
            <person name="Birren B."/>
        </authorList>
    </citation>
    <scope>NUCLEOTIDE SEQUENCE [LARGE SCALE GENOMIC DNA]</scope>
    <source>
        <strain evidence="5">Fo47</strain>
    </source>
</reference>